<dbReference type="PROSITE" id="PS50076">
    <property type="entry name" value="DNAJ_2"/>
    <property type="match status" value="1"/>
</dbReference>
<proteinExistence type="predicted"/>
<organism evidence="3 4">
    <name type="scientific">Flavipsychrobacter stenotrophus</name>
    <dbReference type="NCBI Taxonomy" id="2077091"/>
    <lineage>
        <taxon>Bacteria</taxon>
        <taxon>Pseudomonadati</taxon>
        <taxon>Bacteroidota</taxon>
        <taxon>Chitinophagia</taxon>
        <taxon>Chitinophagales</taxon>
        <taxon>Chitinophagaceae</taxon>
        <taxon>Flavipsychrobacter</taxon>
    </lineage>
</organism>
<keyword evidence="1" id="KW-0812">Transmembrane</keyword>
<dbReference type="PANTHER" id="PTHR43948:SF10">
    <property type="entry name" value="MRJ, ISOFORM E"/>
    <property type="match status" value="1"/>
</dbReference>
<dbReference type="EMBL" id="PPSL01000011">
    <property type="protein sequence ID" value="PQJ08855.1"/>
    <property type="molecule type" value="Genomic_DNA"/>
</dbReference>
<dbReference type="GO" id="GO:0051087">
    <property type="term" value="F:protein-folding chaperone binding"/>
    <property type="evidence" value="ECO:0007669"/>
    <property type="project" value="TreeGrafter"/>
</dbReference>
<feature type="transmembrane region" description="Helical" evidence="1">
    <location>
        <begin position="192"/>
        <end position="211"/>
    </location>
</feature>
<keyword evidence="1" id="KW-1133">Transmembrane helix</keyword>
<accession>A0A2S7SQH6</accession>
<sequence length="214" mass="24843">MKDHYKILGVQPSATLTEIKKAYRKLAMQYHPDKNPDNVYAEAQFKEIQEAYSVLSNPLKRERYHDDLWMSGAGKRTANTQEVTPSWLLTVAIDMNKSLAAMDTYRISQRALQEYILLILTDAHIGVLRHFGDEEKNSAIRAEVMKATHWLGIQYLDVIVAQMLKTTDDIDQQRDIYQFYKGREKQAKQRQLLPLVIVLITILLCVLMYFYGTK</sequence>
<keyword evidence="1" id="KW-0472">Membrane</keyword>
<dbReference type="OrthoDB" id="9779622at2"/>
<dbReference type="PRINTS" id="PR00625">
    <property type="entry name" value="JDOMAIN"/>
</dbReference>
<evidence type="ECO:0000259" key="2">
    <source>
        <dbReference type="PROSITE" id="PS50076"/>
    </source>
</evidence>
<dbReference type="GO" id="GO:0044183">
    <property type="term" value="F:protein folding chaperone"/>
    <property type="evidence" value="ECO:0007669"/>
    <property type="project" value="TreeGrafter"/>
</dbReference>
<dbReference type="PANTHER" id="PTHR43948">
    <property type="entry name" value="DNAJ HOMOLOG SUBFAMILY B"/>
    <property type="match status" value="1"/>
</dbReference>
<dbReference type="SMART" id="SM00271">
    <property type="entry name" value="DnaJ"/>
    <property type="match status" value="1"/>
</dbReference>
<feature type="domain" description="J" evidence="2">
    <location>
        <begin position="3"/>
        <end position="68"/>
    </location>
</feature>
<keyword evidence="4" id="KW-1185">Reference proteome</keyword>
<protein>
    <recommendedName>
        <fullName evidence="2">J domain-containing protein</fullName>
    </recommendedName>
</protein>
<gene>
    <name evidence="3" type="ORF">CJD36_022180</name>
</gene>
<reference evidence="3 4" key="1">
    <citation type="submission" date="2018-01" db="EMBL/GenBank/DDBJ databases">
        <title>A novel member of the phylum Bacteroidetes isolated from glacier ice.</title>
        <authorList>
            <person name="Liu Q."/>
            <person name="Xin Y.-H."/>
        </authorList>
    </citation>
    <scope>NUCLEOTIDE SEQUENCE [LARGE SCALE GENOMIC DNA]</scope>
    <source>
        <strain evidence="3 4">RB1R16</strain>
    </source>
</reference>
<dbReference type="InterPro" id="IPR018253">
    <property type="entry name" value="DnaJ_domain_CS"/>
</dbReference>
<dbReference type="InterPro" id="IPR036869">
    <property type="entry name" value="J_dom_sf"/>
</dbReference>
<comment type="caution">
    <text evidence="3">The sequence shown here is derived from an EMBL/GenBank/DDBJ whole genome shotgun (WGS) entry which is preliminary data.</text>
</comment>
<name>A0A2S7SQH6_9BACT</name>
<evidence type="ECO:0000313" key="4">
    <source>
        <dbReference type="Proteomes" id="UP000239872"/>
    </source>
</evidence>
<evidence type="ECO:0000256" key="1">
    <source>
        <dbReference type="SAM" id="Phobius"/>
    </source>
</evidence>
<dbReference type="Pfam" id="PF00226">
    <property type="entry name" value="DnaJ"/>
    <property type="match status" value="1"/>
</dbReference>
<dbReference type="InterPro" id="IPR001623">
    <property type="entry name" value="DnaJ_domain"/>
</dbReference>
<dbReference type="Proteomes" id="UP000239872">
    <property type="component" value="Unassembled WGS sequence"/>
</dbReference>
<dbReference type="GO" id="GO:0005737">
    <property type="term" value="C:cytoplasm"/>
    <property type="evidence" value="ECO:0007669"/>
    <property type="project" value="TreeGrafter"/>
</dbReference>
<dbReference type="GO" id="GO:0051082">
    <property type="term" value="F:unfolded protein binding"/>
    <property type="evidence" value="ECO:0007669"/>
    <property type="project" value="TreeGrafter"/>
</dbReference>
<dbReference type="PROSITE" id="PS00636">
    <property type="entry name" value="DNAJ_1"/>
    <property type="match status" value="1"/>
</dbReference>
<evidence type="ECO:0000313" key="3">
    <source>
        <dbReference type="EMBL" id="PQJ08855.1"/>
    </source>
</evidence>
<dbReference type="Gene3D" id="1.10.287.110">
    <property type="entry name" value="DnaJ domain"/>
    <property type="match status" value="1"/>
</dbReference>
<dbReference type="SUPFAM" id="SSF46565">
    <property type="entry name" value="Chaperone J-domain"/>
    <property type="match status" value="1"/>
</dbReference>
<dbReference type="AlphaFoldDB" id="A0A2S7SQH6"/>
<dbReference type="CDD" id="cd06257">
    <property type="entry name" value="DnaJ"/>
    <property type="match status" value="1"/>
</dbReference>